<dbReference type="AlphaFoldDB" id="A0A9Q9UDZ2"/>
<sequence>MSAEALDSLDLLKKGKKTLLNLVAVAKCRIHESDFLPGVDHRWRSRGGIQIGAKDFKNSITHMLEKMLAVTGQSDAALTDQLAKCAR</sequence>
<name>A0A9Q9UDZ2_FUSFU</name>
<gene>
    <name evidence="1" type="ORF">C2S_2101</name>
</gene>
<dbReference type="Proteomes" id="UP000760494">
    <property type="component" value="Unassembled WGS sequence"/>
</dbReference>
<protein>
    <submittedName>
        <fullName evidence="1">Uncharacterized protein</fullName>
    </submittedName>
</protein>
<evidence type="ECO:0000313" key="2">
    <source>
        <dbReference type="Proteomes" id="UP000760494"/>
    </source>
</evidence>
<evidence type="ECO:0000313" key="1">
    <source>
        <dbReference type="EMBL" id="VTT76996.1"/>
    </source>
</evidence>
<dbReference type="EMBL" id="CABFJX010000385">
    <property type="protein sequence ID" value="VTT76996.1"/>
    <property type="molecule type" value="Genomic_DNA"/>
</dbReference>
<comment type="caution">
    <text evidence="1">The sequence shown here is derived from an EMBL/GenBank/DDBJ whole genome shotgun (WGS) entry which is preliminary data.</text>
</comment>
<accession>A0A9Q9UDZ2</accession>
<organism evidence="1 2">
    <name type="scientific">Fusarium fujikuroi</name>
    <name type="common">Bakanae and foot rot disease fungus</name>
    <name type="synonym">Gibberella fujikuroi</name>
    <dbReference type="NCBI Taxonomy" id="5127"/>
    <lineage>
        <taxon>Eukaryota</taxon>
        <taxon>Fungi</taxon>
        <taxon>Dikarya</taxon>
        <taxon>Ascomycota</taxon>
        <taxon>Pezizomycotina</taxon>
        <taxon>Sordariomycetes</taxon>
        <taxon>Hypocreomycetidae</taxon>
        <taxon>Hypocreales</taxon>
        <taxon>Nectriaceae</taxon>
        <taxon>Fusarium</taxon>
        <taxon>Fusarium fujikuroi species complex</taxon>
    </lineage>
</organism>
<proteinExistence type="predicted"/>
<reference evidence="1" key="1">
    <citation type="submission" date="2019-05" db="EMBL/GenBank/DDBJ databases">
        <authorList>
            <person name="Piombo E."/>
        </authorList>
    </citation>
    <scope>NUCLEOTIDE SEQUENCE</scope>
    <source>
        <strain evidence="1">C2S</strain>
    </source>
</reference>